<reference evidence="2 3" key="1">
    <citation type="submission" date="2020-08" db="EMBL/GenBank/DDBJ databases">
        <title>Genomic Encyclopedia of Type Strains, Phase IV (KMG-IV): sequencing the most valuable type-strain genomes for metagenomic binning, comparative biology and taxonomic classification.</title>
        <authorList>
            <person name="Goeker M."/>
        </authorList>
    </citation>
    <scope>NUCLEOTIDE SEQUENCE [LARGE SCALE GENOMIC DNA]</scope>
    <source>
        <strain evidence="2 3">DSM 105074</strain>
    </source>
</reference>
<keyword evidence="1" id="KW-0732">Signal</keyword>
<evidence type="ECO:0008006" key="4">
    <source>
        <dbReference type="Google" id="ProtNLM"/>
    </source>
</evidence>
<gene>
    <name evidence="2" type="ORF">HNQ92_005777</name>
</gene>
<evidence type="ECO:0000313" key="2">
    <source>
        <dbReference type="EMBL" id="MBB5287611.1"/>
    </source>
</evidence>
<feature type="signal peptide" evidence="1">
    <location>
        <begin position="1"/>
        <end position="23"/>
    </location>
</feature>
<dbReference type="EMBL" id="JACHGF010000021">
    <property type="protein sequence ID" value="MBB5287611.1"/>
    <property type="molecule type" value="Genomic_DNA"/>
</dbReference>
<accession>A0A840TUJ0</accession>
<dbReference type="AlphaFoldDB" id="A0A840TUJ0"/>
<organism evidence="2 3">
    <name type="scientific">Rhabdobacter roseus</name>
    <dbReference type="NCBI Taxonomy" id="1655419"/>
    <lineage>
        <taxon>Bacteria</taxon>
        <taxon>Pseudomonadati</taxon>
        <taxon>Bacteroidota</taxon>
        <taxon>Cytophagia</taxon>
        <taxon>Cytophagales</taxon>
        <taxon>Cytophagaceae</taxon>
        <taxon>Rhabdobacter</taxon>
    </lineage>
</organism>
<keyword evidence="3" id="KW-1185">Reference proteome</keyword>
<name>A0A840TUJ0_9BACT</name>
<proteinExistence type="predicted"/>
<comment type="caution">
    <text evidence="2">The sequence shown here is derived from an EMBL/GenBank/DDBJ whole genome shotgun (WGS) entry which is preliminary data.</text>
</comment>
<protein>
    <recommendedName>
        <fullName evidence="4">TonB C-terminal domain-containing protein</fullName>
    </recommendedName>
</protein>
<sequence length="179" mass="21248">MHFPPIKLFSSLLLLFFAQLSWAKTWQPQFVPLKVLPYPDYHYDLPDYLAQYTYTFYERQRSCQADYGFFYFRVNGKGKVDSIRVEGILGSEVTDQIKKNIYATEGHWFLPQGTKPEATCWFIFLYGAFGRQKNCSEEQNRLFKVLSDYRNAYSTLSKRTETPRGILLRPYWRDPMAEK</sequence>
<evidence type="ECO:0000256" key="1">
    <source>
        <dbReference type="SAM" id="SignalP"/>
    </source>
</evidence>
<dbReference type="Proteomes" id="UP000557307">
    <property type="component" value="Unassembled WGS sequence"/>
</dbReference>
<dbReference type="RefSeq" id="WP_184180112.1">
    <property type="nucleotide sequence ID" value="NZ_JACHGF010000021.1"/>
</dbReference>
<feature type="chain" id="PRO_5032490847" description="TonB C-terminal domain-containing protein" evidence="1">
    <location>
        <begin position="24"/>
        <end position="179"/>
    </location>
</feature>
<evidence type="ECO:0000313" key="3">
    <source>
        <dbReference type="Proteomes" id="UP000557307"/>
    </source>
</evidence>